<dbReference type="InterPro" id="IPR006424">
    <property type="entry name" value="Glyceraldehyde-3-P_DH_1"/>
</dbReference>
<dbReference type="AlphaFoldDB" id="A0A9D7SHC9"/>
<reference evidence="10" key="1">
    <citation type="submission" date="2020-10" db="EMBL/GenBank/DDBJ databases">
        <title>Connecting structure to function with the recovery of over 1000 high-quality activated sludge metagenome-assembled genomes encoding full-length rRNA genes using long-read sequencing.</title>
        <authorList>
            <person name="Singleton C.M."/>
            <person name="Petriglieri F."/>
            <person name="Kristensen J.M."/>
            <person name="Kirkegaard R.H."/>
            <person name="Michaelsen T.Y."/>
            <person name="Andersen M.H."/>
            <person name="Karst S.M."/>
            <person name="Dueholm M.S."/>
            <person name="Nielsen P.H."/>
            <person name="Albertsen M."/>
        </authorList>
    </citation>
    <scope>NUCLEOTIDE SEQUENCE</scope>
    <source>
        <strain evidence="10">Skiv_18-Q3-R9-52_MAXAC.067</strain>
    </source>
</reference>
<keyword evidence="5" id="KW-0547">Nucleotide-binding</keyword>
<evidence type="ECO:0000313" key="10">
    <source>
        <dbReference type="EMBL" id="MBK9796213.1"/>
    </source>
</evidence>
<feature type="binding site" evidence="5">
    <location>
        <position position="76"/>
    </location>
    <ligand>
        <name>NAD(+)</name>
        <dbReference type="ChEBI" id="CHEBI:57540"/>
    </ligand>
</feature>
<feature type="binding site" evidence="5">
    <location>
        <position position="32"/>
    </location>
    <ligand>
        <name>NAD(+)</name>
        <dbReference type="ChEBI" id="CHEBI:57540"/>
    </ligand>
</feature>
<evidence type="ECO:0000256" key="2">
    <source>
        <dbReference type="ARBA" id="ARBA00011881"/>
    </source>
</evidence>
<feature type="domain" description="Glyceraldehyde 3-phosphate dehydrogenase NAD(P) binding" evidence="9">
    <location>
        <begin position="1"/>
        <end position="150"/>
    </location>
</feature>
<evidence type="ECO:0000256" key="7">
    <source>
        <dbReference type="RuleBase" id="RU000397"/>
    </source>
</evidence>
<evidence type="ECO:0000256" key="5">
    <source>
        <dbReference type="PIRSR" id="PIRSR000149-3"/>
    </source>
</evidence>
<evidence type="ECO:0000256" key="1">
    <source>
        <dbReference type="ARBA" id="ARBA00007406"/>
    </source>
</evidence>
<dbReference type="InterPro" id="IPR020830">
    <property type="entry name" value="GlycerAld_3-P_DH_AS"/>
</dbReference>
<dbReference type="Pfam" id="PF00044">
    <property type="entry name" value="Gp_dh_N"/>
    <property type="match status" value="1"/>
</dbReference>
<dbReference type="SMART" id="SM00846">
    <property type="entry name" value="Gp_dh_N"/>
    <property type="match status" value="1"/>
</dbReference>
<dbReference type="InterPro" id="IPR036291">
    <property type="entry name" value="NAD(P)-bd_dom_sf"/>
</dbReference>
<dbReference type="PROSITE" id="PS00071">
    <property type="entry name" value="GAPDH"/>
    <property type="match status" value="1"/>
</dbReference>
<dbReference type="GO" id="GO:0016620">
    <property type="term" value="F:oxidoreductase activity, acting on the aldehyde or oxo group of donors, NAD or NADP as acceptor"/>
    <property type="evidence" value="ECO:0007669"/>
    <property type="project" value="InterPro"/>
</dbReference>
<proteinExistence type="inferred from homology"/>
<dbReference type="CDD" id="cd18126">
    <property type="entry name" value="GAPDH_I_C"/>
    <property type="match status" value="1"/>
</dbReference>
<feature type="active site" description="Nucleophile" evidence="4">
    <location>
        <position position="150"/>
    </location>
</feature>
<dbReference type="FunFam" id="3.40.50.720:FF:000001">
    <property type="entry name" value="Glyceraldehyde-3-phosphate dehydrogenase"/>
    <property type="match status" value="1"/>
</dbReference>
<evidence type="ECO:0000256" key="4">
    <source>
        <dbReference type="PIRSR" id="PIRSR000149-1"/>
    </source>
</evidence>
<dbReference type="GO" id="GO:0050661">
    <property type="term" value="F:NADP binding"/>
    <property type="evidence" value="ECO:0007669"/>
    <property type="project" value="InterPro"/>
</dbReference>
<dbReference type="FunFam" id="3.30.360.10:FF:000002">
    <property type="entry name" value="Glyceraldehyde-3-phosphate dehydrogenase"/>
    <property type="match status" value="1"/>
</dbReference>
<dbReference type="Gene3D" id="3.30.360.10">
    <property type="entry name" value="Dihydrodipicolinate Reductase, domain 2"/>
    <property type="match status" value="1"/>
</dbReference>
<dbReference type="CDD" id="cd05214">
    <property type="entry name" value="GAPDH_I_N"/>
    <property type="match status" value="1"/>
</dbReference>
<comment type="caution">
    <text evidence="10">The sequence shown here is derived from an EMBL/GenBank/DDBJ whole genome shotgun (WGS) entry which is preliminary data.</text>
</comment>
<dbReference type="EC" id="1.2.1.-" evidence="8"/>
<dbReference type="Proteomes" id="UP000886657">
    <property type="component" value="Unassembled WGS sequence"/>
</dbReference>
<protein>
    <recommendedName>
        <fullName evidence="8">Glyceraldehyde-3-phosphate dehydrogenase</fullName>
        <ecNumber evidence="8">1.2.1.-</ecNumber>
    </recommendedName>
</protein>
<feature type="binding site" evidence="5">
    <location>
        <position position="118"/>
    </location>
    <ligand>
        <name>NAD(+)</name>
        <dbReference type="ChEBI" id="CHEBI:57540"/>
    </ligand>
</feature>
<evidence type="ECO:0000256" key="3">
    <source>
        <dbReference type="ARBA" id="ARBA00023002"/>
    </source>
</evidence>
<feature type="site" description="Activates thiol group during catalysis" evidence="6">
    <location>
        <position position="177"/>
    </location>
</feature>
<dbReference type="Gene3D" id="3.40.50.720">
    <property type="entry name" value="NAD(P)-binding Rossmann-like Domain"/>
    <property type="match status" value="1"/>
</dbReference>
<evidence type="ECO:0000256" key="8">
    <source>
        <dbReference type="RuleBase" id="RU361160"/>
    </source>
</evidence>
<dbReference type="PRINTS" id="PR00078">
    <property type="entry name" value="G3PDHDRGNASE"/>
</dbReference>
<gene>
    <name evidence="10" type="primary">gap</name>
    <name evidence="10" type="ORF">IPP58_06915</name>
</gene>
<feature type="binding site" evidence="5">
    <location>
        <position position="314"/>
    </location>
    <ligand>
        <name>NAD(+)</name>
        <dbReference type="ChEBI" id="CHEBI:57540"/>
    </ligand>
</feature>
<dbReference type="PIRSF" id="PIRSF000149">
    <property type="entry name" value="GAP_DH"/>
    <property type="match status" value="1"/>
</dbReference>
<dbReference type="SUPFAM" id="SSF55347">
    <property type="entry name" value="Glyceraldehyde-3-phosphate dehydrogenase-like, C-terminal domain"/>
    <property type="match status" value="1"/>
</dbReference>
<keyword evidence="5" id="KW-0520">NAD</keyword>
<comment type="subunit">
    <text evidence="2">Homotetramer.</text>
</comment>
<comment type="similarity">
    <text evidence="1 7">Belongs to the glyceraldehyde-3-phosphate dehydrogenase family.</text>
</comment>
<feature type="binding site" evidence="5">
    <location>
        <begin position="10"/>
        <end position="11"/>
    </location>
    <ligand>
        <name>NAD(+)</name>
        <dbReference type="ChEBI" id="CHEBI:57540"/>
    </ligand>
</feature>
<sequence>MKVAINGLGRIGRLVLRQLVQDPRVQVVAINDLADAATLAHLLKYDSVHGRADFAVAAEGATLVLDGRPIEVFSEREPHCIPFAATGAQVVLECTGRFTERAQAAAHLQGGIRRVIISAPSEDADRTVVLGVNEGSLDLATDRVLSGASCTTNCLAPMVKVVDDAFGLDHGFMTTVHSYTNDQRILDLPHGDLRRARAATLSMIPTSSGAARAIGLVLPHLAGRLDGLAVRVPTPDVSILDLTATLRTDASLEAIHTAFRKAAAAGPLAPYLEVLDAELVSADLVGSSASCLYDPFLTKVLGPRLIKVFGWYDNEWAYAARLKDLCLLVLEGAGR</sequence>
<dbReference type="NCBIfam" id="TIGR01534">
    <property type="entry name" value="GAPDH-I"/>
    <property type="match status" value="1"/>
</dbReference>
<accession>A0A9D7SHC9</accession>
<dbReference type="Pfam" id="PF02800">
    <property type="entry name" value="Gp_dh_C"/>
    <property type="match status" value="1"/>
</dbReference>
<dbReference type="GO" id="GO:0051287">
    <property type="term" value="F:NAD binding"/>
    <property type="evidence" value="ECO:0007669"/>
    <property type="project" value="InterPro"/>
</dbReference>
<keyword evidence="3 8" id="KW-0560">Oxidoreductase</keyword>
<dbReference type="PANTHER" id="PTHR43148">
    <property type="entry name" value="GLYCERALDEHYDE-3-PHOSPHATE DEHYDROGENASE 2"/>
    <property type="match status" value="1"/>
</dbReference>
<organism evidence="10 11">
    <name type="scientific">Candidatus Geothrix skivensis</name>
    <dbReference type="NCBI Taxonomy" id="2954439"/>
    <lineage>
        <taxon>Bacteria</taxon>
        <taxon>Pseudomonadati</taxon>
        <taxon>Acidobacteriota</taxon>
        <taxon>Holophagae</taxon>
        <taxon>Holophagales</taxon>
        <taxon>Holophagaceae</taxon>
        <taxon>Geothrix</taxon>
    </lineage>
</organism>
<dbReference type="EMBL" id="JADKIO010000005">
    <property type="protein sequence ID" value="MBK9796213.1"/>
    <property type="molecule type" value="Genomic_DNA"/>
</dbReference>
<dbReference type="SUPFAM" id="SSF51735">
    <property type="entry name" value="NAD(P)-binding Rossmann-fold domains"/>
    <property type="match status" value="1"/>
</dbReference>
<evidence type="ECO:0000259" key="9">
    <source>
        <dbReference type="SMART" id="SM00846"/>
    </source>
</evidence>
<evidence type="ECO:0000313" key="11">
    <source>
        <dbReference type="Proteomes" id="UP000886657"/>
    </source>
</evidence>
<dbReference type="InterPro" id="IPR020829">
    <property type="entry name" value="GlycerAld_3-P_DH_cat"/>
</dbReference>
<evidence type="ECO:0000256" key="6">
    <source>
        <dbReference type="PIRSR" id="PIRSR000149-4"/>
    </source>
</evidence>
<name>A0A9D7SHC9_9BACT</name>
<dbReference type="InterPro" id="IPR020828">
    <property type="entry name" value="GlycerAld_3-P_DH_NAD(P)-bd"/>
</dbReference>
<dbReference type="InterPro" id="IPR020831">
    <property type="entry name" value="GlycerAld/Erythrose_P_DH"/>
</dbReference>
<dbReference type="GO" id="GO:0006006">
    <property type="term" value="P:glucose metabolic process"/>
    <property type="evidence" value="ECO:0007669"/>
    <property type="project" value="InterPro"/>
</dbReference>